<evidence type="ECO:0000313" key="1">
    <source>
        <dbReference type="EMBL" id="RHW21719.1"/>
    </source>
</evidence>
<dbReference type="RefSeq" id="WP_119701089.1">
    <property type="nucleotide sequence ID" value="NZ_QJSA01000005.1"/>
</dbReference>
<sequence length="65" mass="7214">MAEHANPFITGMVNGRPYQSVTVEDRLAMVVRFTAAQCEAALAVPNLQKTVKTAVERRQRKLTKA</sequence>
<organism evidence="1 2">
    <name type="scientific">Pseudomonas jilinensis</name>
    <dbReference type="NCBI Taxonomy" id="2078689"/>
    <lineage>
        <taxon>Bacteria</taxon>
        <taxon>Pseudomonadati</taxon>
        <taxon>Pseudomonadota</taxon>
        <taxon>Gammaproteobacteria</taxon>
        <taxon>Pseudomonadales</taxon>
        <taxon>Pseudomonadaceae</taxon>
        <taxon>Pseudomonas</taxon>
    </lineage>
</organism>
<dbReference type="AlphaFoldDB" id="A0A396RZ23"/>
<keyword evidence="2" id="KW-1185">Reference proteome</keyword>
<accession>A0A396RZ23</accession>
<reference evidence="1 2" key="1">
    <citation type="submission" date="2018-06" db="EMBL/GenBank/DDBJ databases">
        <title>Pseudomonas jilinensis sp. nov., isolated from the production water of Jilin Oilfield in China.</title>
        <authorList>
            <person name="Wang J."/>
        </authorList>
    </citation>
    <scope>NUCLEOTIDE SEQUENCE [LARGE SCALE GENOMIC DNA]</scope>
    <source>
        <strain evidence="1 2">JS15-10A1</strain>
    </source>
</reference>
<protein>
    <submittedName>
        <fullName evidence="1">Uncharacterized protein</fullName>
    </submittedName>
</protein>
<dbReference type="Proteomes" id="UP000265745">
    <property type="component" value="Unassembled WGS sequence"/>
</dbReference>
<comment type="caution">
    <text evidence="1">The sequence shown here is derived from an EMBL/GenBank/DDBJ whole genome shotgun (WGS) entry which is preliminary data.</text>
</comment>
<gene>
    <name evidence="1" type="ORF">C2846_07150</name>
</gene>
<dbReference type="EMBL" id="QJSA01000005">
    <property type="protein sequence ID" value="RHW21719.1"/>
    <property type="molecule type" value="Genomic_DNA"/>
</dbReference>
<evidence type="ECO:0000313" key="2">
    <source>
        <dbReference type="Proteomes" id="UP000265745"/>
    </source>
</evidence>
<name>A0A396RZ23_9PSED</name>
<proteinExistence type="predicted"/>